<dbReference type="EMBL" id="QSHU01000001">
    <property type="protein sequence ID" value="RHC41823.1"/>
    <property type="molecule type" value="Genomic_DNA"/>
</dbReference>
<reference evidence="1 2" key="1">
    <citation type="submission" date="2018-08" db="EMBL/GenBank/DDBJ databases">
        <title>A genome reference for cultivated species of the human gut microbiota.</title>
        <authorList>
            <person name="Zou Y."/>
            <person name="Xue W."/>
            <person name="Luo G."/>
        </authorList>
    </citation>
    <scope>NUCLEOTIDE SEQUENCE [LARGE SCALE GENOMIC DNA]</scope>
    <source>
        <strain evidence="1 2">AM36-3AA</strain>
    </source>
</reference>
<evidence type="ECO:0000313" key="1">
    <source>
        <dbReference type="EMBL" id="RHC41823.1"/>
    </source>
</evidence>
<protein>
    <recommendedName>
        <fullName evidence="3">DUF4363 family protein</fullName>
    </recommendedName>
</protein>
<sequence length="128" mass="14709">MKKRILYVLLSSLILCSCGHEQSASDKALTNAKKAYEIGQNYLSGDISAEDAQEQLENIEENISYASDYSYDERKNDTQKSADYYLHNYVYFLSLDVMMDKGDRGDADSYDKVKDSVKKLKEQIDKYD</sequence>
<dbReference type="PROSITE" id="PS51257">
    <property type="entry name" value="PROKAR_LIPOPROTEIN"/>
    <property type="match status" value="1"/>
</dbReference>
<dbReference type="RefSeq" id="WP_118389124.1">
    <property type="nucleotide sequence ID" value="NZ_QSHU01000001.1"/>
</dbReference>
<evidence type="ECO:0008006" key="3">
    <source>
        <dbReference type="Google" id="ProtNLM"/>
    </source>
</evidence>
<comment type="caution">
    <text evidence="1">The sequence shown here is derived from an EMBL/GenBank/DDBJ whole genome shotgun (WGS) entry which is preliminary data.</text>
</comment>
<evidence type="ECO:0000313" key="2">
    <source>
        <dbReference type="Proteomes" id="UP000286104"/>
    </source>
</evidence>
<dbReference type="AlphaFoldDB" id="A0A414A7P0"/>
<organism evidence="1 2">
    <name type="scientific">Agathobacter rectalis</name>
    <dbReference type="NCBI Taxonomy" id="39491"/>
    <lineage>
        <taxon>Bacteria</taxon>
        <taxon>Bacillati</taxon>
        <taxon>Bacillota</taxon>
        <taxon>Clostridia</taxon>
        <taxon>Lachnospirales</taxon>
        <taxon>Lachnospiraceae</taxon>
        <taxon>Agathobacter</taxon>
    </lineage>
</organism>
<dbReference type="Proteomes" id="UP000286104">
    <property type="component" value="Unassembled WGS sequence"/>
</dbReference>
<accession>A0A414A7P0</accession>
<name>A0A414A7P0_9FIRM</name>
<gene>
    <name evidence="1" type="ORF">DW848_00360</name>
</gene>
<proteinExistence type="predicted"/>